<gene>
    <name evidence="1" type="ORF">PsYK624_080380</name>
</gene>
<evidence type="ECO:0000313" key="1">
    <source>
        <dbReference type="EMBL" id="GJE91887.1"/>
    </source>
</evidence>
<reference evidence="1 2" key="1">
    <citation type="submission" date="2021-08" db="EMBL/GenBank/DDBJ databases">
        <title>Draft Genome Sequence of Phanerochaete sordida strain YK-624.</title>
        <authorList>
            <person name="Mori T."/>
            <person name="Dohra H."/>
            <person name="Suzuki T."/>
            <person name="Kawagishi H."/>
            <person name="Hirai H."/>
        </authorList>
    </citation>
    <scope>NUCLEOTIDE SEQUENCE [LARGE SCALE GENOMIC DNA]</scope>
    <source>
        <strain evidence="1 2">YK-624</strain>
    </source>
</reference>
<dbReference type="Proteomes" id="UP000703269">
    <property type="component" value="Unassembled WGS sequence"/>
</dbReference>
<accession>A0A9P3LFC7</accession>
<dbReference type="AlphaFoldDB" id="A0A9P3LFC7"/>
<keyword evidence="2" id="KW-1185">Reference proteome</keyword>
<organism evidence="1 2">
    <name type="scientific">Phanerochaete sordida</name>
    <dbReference type="NCBI Taxonomy" id="48140"/>
    <lineage>
        <taxon>Eukaryota</taxon>
        <taxon>Fungi</taxon>
        <taxon>Dikarya</taxon>
        <taxon>Basidiomycota</taxon>
        <taxon>Agaricomycotina</taxon>
        <taxon>Agaricomycetes</taxon>
        <taxon>Polyporales</taxon>
        <taxon>Phanerochaetaceae</taxon>
        <taxon>Phanerochaete</taxon>
    </lineage>
</organism>
<evidence type="ECO:0000313" key="2">
    <source>
        <dbReference type="Proteomes" id="UP000703269"/>
    </source>
</evidence>
<proteinExistence type="predicted"/>
<name>A0A9P3LFC7_9APHY</name>
<dbReference type="EMBL" id="BPQB01000023">
    <property type="protein sequence ID" value="GJE91887.1"/>
    <property type="molecule type" value="Genomic_DNA"/>
</dbReference>
<comment type="caution">
    <text evidence="1">The sequence shown here is derived from an EMBL/GenBank/DDBJ whole genome shotgun (WGS) entry which is preliminary data.</text>
</comment>
<protein>
    <submittedName>
        <fullName evidence="1">Uncharacterized protein</fullName>
    </submittedName>
</protein>
<sequence length="77" mass="8496">MSGAPPPEPPAPDAEHAALMAKYMNHEQYPESALRSSLRRLAHEGLPGDDRGTRRAVVRTEQGEGKRPKIILRIGKK</sequence>